<evidence type="ECO:0000313" key="8">
    <source>
        <dbReference type="EMBL" id="MBB5021844.1"/>
    </source>
</evidence>
<evidence type="ECO:0000259" key="7">
    <source>
        <dbReference type="Pfam" id="PF02911"/>
    </source>
</evidence>
<dbReference type="InterPro" id="IPR036477">
    <property type="entry name" value="Formyl_transf_N_sf"/>
</dbReference>
<accession>A0A7W7Y4F4</accession>
<dbReference type="GO" id="GO:0005829">
    <property type="term" value="C:cytosol"/>
    <property type="evidence" value="ECO:0007669"/>
    <property type="project" value="TreeGrafter"/>
</dbReference>
<dbReference type="Proteomes" id="UP000528322">
    <property type="component" value="Unassembled WGS sequence"/>
</dbReference>
<dbReference type="CDD" id="cd08646">
    <property type="entry name" value="FMT_core_Met-tRNA-FMT_N"/>
    <property type="match status" value="1"/>
</dbReference>
<dbReference type="PANTHER" id="PTHR11138">
    <property type="entry name" value="METHIONYL-TRNA FORMYLTRANSFERASE"/>
    <property type="match status" value="1"/>
</dbReference>
<dbReference type="InterPro" id="IPR005793">
    <property type="entry name" value="Formyl_trans_C"/>
</dbReference>
<reference evidence="8 9" key="1">
    <citation type="submission" date="2020-08" db="EMBL/GenBank/DDBJ databases">
        <title>Genomic Encyclopedia of Type Strains, Phase IV (KMG-IV): sequencing the most valuable type-strain genomes for metagenomic binning, comparative biology and taxonomic classification.</title>
        <authorList>
            <person name="Goeker M."/>
        </authorList>
    </citation>
    <scope>NUCLEOTIDE SEQUENCE [LARGE SCALE GENOMIC DNA]</scope>
    <source>
        <strain evidence="8 9">DSM 22071</strain>
    </source>
</reference>
<dbReference type="NCBIfam" id="TIGR00460">
    <property type="entry name" value="fmt"/>
    <property type="match status" value="1"/>
</dbReference>
<dbReference type="InterPro" id="IPR041711">
    <property type="entry name" value="Met-tRNA-FMT_N"/>
</dbReference>
<comment type="function">
    <text evidence="5">Attaches a formyl group to the free amino group of methionyl-tRNA(fMet). The formyl group appears to play a dual role in the initiator identity of N-formylmethionyl-tRNA by promoting its recognition by IF2 and preventing the misappropriation of this tRNA by the elongation apparatus.</text>
</comment>
<feature type="domain" description="Formyl transferase C-terminal" evidence="7">
    <location>
        <begin position="205"/>
        <end position="300"/>
    </location>
</feature>
<evidence type="ECO:0000256" key="5">
    <source>
        <dbReference type="HAMAP-Rule" id="MF_00182"/>
    </source>
</evidence>
<dbReference type="AlphaFoldDB" id="A0A7W7Y4F4"/>
<dbReference type="InterPro" id="IPR002376">
    <property type="entry name" value="Formyl_transf_N"/>
</dbReference>
<sequence>MSHYRVGFMGTPPFSVPALDAVLERYQVPVVITQPDRPVGRKLRLTPSAVKKRALEAGVPVLTPSRVRGNNELFAQVRQLELDAMVVVAYGHILPQEFLDIPRVGCYNIHASLLPRLRGAAPIQRAILEGHQETGITIIRMDAGLDTGDMVLQKSTAIGDMDSAQLHDALSQLGAQAISESLAAIFAGTASLTPQNHDDSTYAAKLRKDEGVIDWRCDADAIWRQVRALCPWPGTTATLASRTLKVRSVQRANGQGSPGTILAIDERGMEVACRHGSIVITQIQPPGKPSMAANSFAHGYGVHIGERFDLTVTPLV</sequence>
<dbReference type="CDD" id="cd08704">
    <property type="entry name" value="Met_tRNA_FMT_C"/>
    <property type="match status" value="1"/>
</dbReference>
<dbReference type="InterPro" id="IPR005794">
    <property type="entry name" value="Fmt"/>
</dbReference>
<dbReference type="Pfam" id="PF00551">
    <property type="entry name" value="Formyl_trans_N"/>
    <property type="match status" value="1"/>
</dbReference>
<comment type="catalytic activity">
    <reaction evidence="5">
        <text>L-methionyl-tRNA(fMet) + (6R)-10-formyltetrahydrofolate = N-formyl-L-methionyl-tRNA(fMet) + (6S)-5,6,7,8-tetrahydrofolate + H(+)</text>
        <dbReference type="Rhea" id="RHEA:24380"/>
        <dbReference type="Rhea" id="RHEA-COMP:9952"/>
        <dbReference type="Rhea" id="RHEA-COMP:9953"/>
        <dbReference type="ChEBI" id="CHEBI:15378"/>
        <dbReference type="ChEBI" id="CHEBI:57453"/>
        <dbReference type="ChEBI" id="CHEBI:78530"/>
        <dbReference type="ChEBI" id="CHEBI:78844"/>
        <dbReference type="ChEBI" id="CHEBI:195366"/>
        <dbReference type="EC" id="2.1.2.9"/>
    </reaction>
</comment>
<evidence type="ECO:0000256" key="3">
    <source>
        <dbReference type="ARBA" id="ARBA00022679"/>
    </source>
</evidence>
<dbReference type="InterPro" id="IPR001555">
    <property type="entry name" value="GART_AS"/>
</dbReference>
<protein>
    <recommendedName>
        <fullName evidence="2 5">Methionyl-tRNA formyltransferase</fullName>
        <ecNumber evidence="2 5">2.1.2.9</ecNumber>
    </recommendedName>
</protein>
<dbReference type="PROSITE" id="PS00373">
    <property type="entry name" value="GART"/>
    <property type="match status" value="1"/>
</dbReference>
<evidence type="ECO:0000256" key="1">
    <source>
        <dbReference type="ARBA" id="ARBA00010699"/>
    </source>
</evidence>
<dbReference type="GO" id="GO:0004479">
    <property type="term" value="F:methionyl-tRNA formyltransferase activity"/>
    <property type="evidence" value="ECO:0007669"/>
    <property type="project" value="UniProtKB-UniRule"/>
</dbReference>
<dbReference type="RefSeq" id="WP_183731299.1">
    <property type="nucleotide sequence ID" value="NZ_JACHID010000006.1"/>
</dbReference>
<evidence type="ECO:0000256" key="2">
    <source>
        <dbReference type="ARBA" id="ARBA00012261"/>
    </source>
</evidence>
<dbReference type="EMBL" id="JACHID010000006">
    <property type="protein sequence ID" value="MBB5021844.1"/>
    <property type="molecule type" value="Genomic_DNA"/>
</dbReference>
<evidence type="ECO:0000313" key="9">
    <source>
        <dbReference type="Proteomes" id="UP000528322"/>
    </source>
</evidence>
<gene>
    <name evidence="5" type="primary">fmt</name>
    <name evidence="8" type="ORF">HNR37_001158</name>
</gene>
<evidence type="ECO:0000259" key="6">
    <source>
        <dbReference type="Pfam" id="PF00551"/>
    </source>
</evidence>
<comment type="caution">
    <text evidence="8">The sequence shown here is derived from an EMBL/GenBank/DDBJ whole genome shotgun (WGS) entry which is preliminary data.</text>
</comment>
<proteinExistence type="inferred from homology"/>
<dbReference type="EC" id="2.1.2.9" evidence="2 5"/>
<keyword evidence="4 5" id="KW-0648">Protein biosynthesis</keyword>
<dbReference type="HAMAP" id="MF_00182">
    <property type="entry name" value="Formyl_trans"/>
    <property type="match status" value="1"/>
</dbReference>
<dbReference type="SUPFAM" id="SSF50486">
    <property type="entry name" value="FMT C-terminal domain-like"/>
    <property type="match status" value="1"/>
</dbReference>
<dbReference type="Gene3D" id="3.40.50.12230">
    <property type="match status" value="1"/>
</dbReference>
<dbReference type="InterPro" id="IPR011034">
    <property type="entry name" value="Formyl_transferase-like_C_sf"/>
</dbReference>
<dbReference type="PANTHER" id="PTHR11138:SF5">
    <property type="entry name" value="METHIONYL-TRNA FORMYLTRANSFERASE, MITOCHONDRIAL"/>
    <property type="match status" value="1"/>
</dbReference>
<evidence type="ECO:0000256" key="4">
    <source>
        <dbReference type="ARBA" id="ARBA00022917"/>
    </source>
</evidence>
<keyword evidence="9" id="KW-1185">Reference proteome</keyword>
<name>A0A7W7Y4F4_9BACT</name>
<feature type="domain" description="Formyl transferase N-terminal" evidence="6">
    <location>
        <begin position="27"/>
        <end position="180"/>
    </location>
</feature>
<dbReference type="SUPFAM" id="SSF53328">
    <property type="entry name" value="Formyltransferase"/>
    <property type="match status" value="1"/>
</dbReference>
<dbReference type="Pfam" id="PF02911">
    <property type="entry name" value="Formyl_trans_C"/>
    <property type="match status" value="1"/>
</dbReference>
<organism evidence="8 9">
    <name type="scientific">Desulfurispira natronophila</name>
    <dbReference type="NCBI Taxonomy" id="682562"/>
    <lineage>
        <taxon>Bacteria</taxon>
        <taxon>Pseudomonadati</taxon>
        <taxon>Chrysiogenota</taxon>
        <taxon>Chrysiogenia</taxon>
        <taxon>Chrysiogenales</taxon>
        <taxon>Chrysiogenaceae</taxon>
        <taxon>Desulfurispira</taxon>
    </lineage>
</organism>
<feature type="binding site" evidence="5">
    <location>
        <begin position="112"/>
        <end position="115"/>
    </location>
    <ligand>
        <name>(6S)-5,6,7,8-tetrahydrofolate</name>
        <dbReference type="ChEBI" id="CHEBI:57453"/>
    </ligand>
</feature>
<keyword evidence="3 5" id="KW-0808">Transferase</keyword>
<dbReference type="InterPro" id="IPR044135">
    <property type="entry name" value="Met-tRNA-FMT_C"/>
</dbReference>
<comment type="similarity">
    <text evidence="1 5">Belongs to the Fmt family.</text>
</comment>